<name>A3ZW52_9BACT</name>
<gene>
    <name evidence="2" type="ORF">DSM3645_03703</name>
</gene>
<evidence type="ECO:0000313" key="2">
    <source>
        <dbReference type="EMBL" id="EAQ79550.1"/>
    </source>
</evidence>
<protein>
    <submittedName>
        <fullName evidence="2">Uncharacterized protein</fullName>
    </submittedName>
</protein>
<organism evidence="2 3">
    <name type="scientific">Blastopirellula marina DSM 3645</name>
    <dbReference type="NCBI Taxonomy" id="314230"/>
    <lineage>
        <taxon>Bacteria</taxon>
        <taxon>Pseudomonadati</taxon>
        <taxon>Planctomycetota</taxon>
        <taxon>Planctomycetia</taxon>
        <taxon>Pirellulales</taxon>
        <taxon>Pirellulaceae</taxon>
        <taxon>Blastopirellula</taxon>
    </lineage>
</organism>
<feature type="compositionally biased region" description="Low complexity" evidence="1">
    <location>
        <begin position="13"/>
        <end position="23"/>
    </location>
</feature>
<feature type="region of interest" description="Disordered" evidence="1">
    <location>
        <begin position="1"/>
        <end position="26"/>
    </location>
</feature>
<dbReference type="Proteomes" id="UP000004358">
    <property type="component" value="Unassembled WGS sequence"/>
</dbReference>
<comment type="caution">
    <text evidence="2">The sequence shown here is derived from an EMBL/GenBank/DDBJ whole genome shotgun (WGS) entry which is preliminary data.</text>
</comment>
<dbReference type="AlphaFoldDB" id="A3ZW52"/>
<proteinExistence type="predicted"/>
<dbReference type="EMBL" id="AANZ01000014">
    <property type="protein sequence ID" value="EAQ79550.1"/>
    <property type="molecule type" value="Genomic_DNA"/>
</dbReference>
<dbReference type="HOGENOM" id="CLU_3372371_0_0_0"/>
<reference evidence="2 3" key="1">
    <citation type="submission" date="2006-02" db="EMBL/GenBank/DDBJ databases">
        <authorList>
            <person name="Amann R."/>
            <person name="Ferriera S."/>
            <person name="Johnson J."/>
            <person name="Kravitz S."/>
            <person name="Halpern A."/>
            <person name="Remington K."/>
            <person name="Beeson K."/>
            <person name="Tran B."/>
            <person name="Rogers Y.-H."/>
            <person name="Friedman R."/>
            <person name="Venter J.C."/>
        </authorList>
    </citation>
    <scope>NUCLEOTIDE SEQUENCE [LARGE SCALE GENOMIC DNA]</scope>
    <source>
        <strain evidence="2 3">DSM 3645</strain>
    </source>
</reference>
<accession>A3ZW52</accession>
<evidence type="ECO:0000313" key="3">
    <source>
        <dbReference type="Proteomes" id="UP000004358"/>
    </source>
</evidence>
<sequence>MMSDSRYSPCQRPPVSVRRPTSRAGTTLVLFSTK</sequence>
<evidence type="ECO:0000256" key="1">
    <source>
        <dbReference type="SAM" id="MobiDB-lite"/>
    </source>
</evidence>